<keyword evidence="7 10" id="KW-0732">Signal</keyword>
<keyword evidence="6 10" id="KW-0964">Secreted</keyword>
<evidence type="ECO:0000256" key="8">
    <source>
        <dbReference type="ARBA" id="ARBA00022837"/>
    </source>
</evidence>
<evidence type="ECO:0000256" key="9">
    <source>
        <dbReference type="ARBA" id="ARBA00023239"/>
    </source>
</evidence>
<reference evidence="11" key="2">
    <citation type="submission" date="2020-09" db="EMBL/GenBank/DDBJ databases">
        <authorList>
            <person name="Sun Q."/>
            <person name="Ohkuma M."/>
        </authorList>
    </citation>
    <scope>NUCLEOTIDE SEQUENCE</scope>
    <source>
        <strain evidence="11">JCM 4386</strain>
    </source>
</reference>
<name>A0A918G0Y5_9ACTN</name>
<keyword evidence="12" id="KW-1185">Reference proteome</keyword>
<dbReference type="RefSeq" id="WP_229878365.1">
    <property type="nucleotide sequence ID" value="NZ_BMTL01000027.1"/>
</dbReference>
<dbReference type="EC" id="4.2.2.2" evidence="5 10"/>
<dbReference type="InterPro" id="IPR004898">
    <property type="entry name" value="Pectate_lyase_PlyH/PlyE-like"/>
</dbReference>
<evidence type="ECO:0000256" key="4">
    <source>
        <dbReference type="ARBA" id="ARBA00006463"/>
    </source>
</evidence>
<comment type="function">
    <text evidence="10">Catalyzes the depolymerization of both polygalacturonate and pectins of methyl esterification degree from 22 to 89%, with an endo mode of action. In contrast to the majority of pectate lyases, displays high activity on highly methylated pectins.</text>
</comment>
<keyword evidence="9 10" id="KW-0456">Lyase</keyword>
<evidence type="ECO:0000256" key="5">
    <source>
        <dbReference type="ARBA" id="ARBA00012272"/>
    </source>
</evidence>
<comment type="caution">
    <text evidence="11">The sequence shown here is derived from an EMBL/GenBank/DDBJ whole genome shotgun (WGS) entry which is preliminary data.</text>
</comment>
<keyword evidence="8 10" id="KW-0106">Calcium</keyword>
<organism evidence="11 12">
    <name type="scientific">Streptomyces humidus</name>
    <dbReference type="NCBI Taxonomy" id="52259"/>
    <lineage>
        <taxon>Bacteria</taxon>
        <taxon>Bacillati</taxon>
        <taxon>Actinomycetota</taxon>
        <taxon>Actinomycetes</taxon>
        <taxon>Kitasatosporales</taxon>
        <taxon>Streptomycetaceae</taxon>
        <taxon>Streptomyces</taxon>
    </lineage>
</organism>
<dbReference type="Gene3D" id="2.160.20.10">
    <property type="entry name" value="Single-stranded right-handed beta-helix, Pectin lyase-like"/>
    <property type="match status" value="1"/>
</dbReference>
<dbReference type="GO" id="GO:0005576">
    <property type="term" value="C:extracellular region"/>
    <property type="evidence" value="ECO:0007669"/>
    <property type="project" value="UniProtKB-SubCell"/>
</dbReference>
<evidence type="ECO:0000256" key="10">
    <source>
        <dbReference type="RuleBase" id="RU367009"/>
    </source>
</evidence>
<gene>
    <name evidence="11" type="primary">pel</name>
    <name evidence="11" type="ORF">GCM10010269_58260</name>
</gene>
<evidence type="ECO:0000256" key="6">
    <source>
        <dbReference type="ARBA" id="ARBA00022525"/>
    </source>
</evidence>
<evidence type="ECO:0000313" key="12">
    <source>
        <dbReference type="Proteomes" id="UP000606194"/>
    </source>
</evidence>
<dbReference type="AlphaFoldDB" id="A0A918G0Y5"/>
<dbReference type="EMBL" id="BMTL01000027">
    <property type="protein sequence ID" value="GGS11488.1"/>
    <property type="molecule type" value="Genomic_DNA"/>
</dbReference>
<evidence type="ECO:0000256" key="3">
    <source>
        <dbReference type="ARBA" id="ARBA00004613"/>
    </source>
</evidence>
<protein>
    <recommendedName>
        <fullName evidence="5 10">Pectate lyase</fullName>
        <ecNumber evidence="5 10">4.2.2.2</ecNumber>
    </recommendedName>
</protein>
<evidence type="ECO:0000256" key="1">
    <source>
        <dbReference type="ARBA" id="ARBA00000695"/>
    </source>
</evidence>
<accession>A0A918G0Y5</accession>
<feature type="chain" id="PRO_5039745278" description="Pectate lyase" evidence="10">
    <location>
        <begin position="37"/>
        <end position="282"/>
    </location>
</feature>
<evidence type="ECO:0000256" key="7">
    <source>
        <dbReference type="ARBA" id="ARBA00022729"/>
    </source>
</evidence>
<comment type="catalytic activity">
    <reaction evidence="1 10">
        <text>Eliminative cleavage of (1-&gt;4)-alpha-D-galacturonan to give oligosaccharides with 4-deoxy-alpha-D-galact-4-enuronosyl groups at their non-reducing ends.</text>
        <dbReference type="EC" id="4.2.2.2"/>
    </reaction>
</comment>
<reference evidence="11" key="1">
    <citation type="journal article" date="2014" name="Int. J. Syst. Evol. Microbiol.">
        <title>Complete genome sequence of Corynebacterium casei LMG S-19264T (=DSM 44701T), isolated from a smear-ripened cheese.</title>
        <authorList>
            <consortium name="US DOE Joint Genome Institute (JGI-PGF)"/>
            <person name="Walter F."/>
            <person name="Albersmeier A."/>
            <person name="Kalinowski J."/>
            <person name="Ruckert C."/>
        </authorList>
    </citation>
    <scope>NUCLEOTIDE SEQUENCE</scope>
    <source>
        <strain evidence="11">JCM 4386</strain>
    </source>
</reference>
<dbReference type="InterPro" id="IPR011050">
    <property type="entry name" value="Pectin_lyase_fold/virulence"/>
</dbReference>
<proteinExistence type="inferred from homology"/>
<evidence type="ECO:0000256" key="2">
    <source>
        <dbReference type="ARBA" id="ARBA00001913"/>
    </source>
</evidence>
<dbReference type="PANTHER" id="PTHR33407:SF9">
    <property type="entry name" value="PECTATE LYASE F-RELATED"/>
    <property type="match status" value="1"/>
</dbReference>
<evidence type="ECO:0000313" key="11">
    <source>
        <dbReference type="EMBL" id="GGS11488.1"/>
    </source>
</evidence>
<feature type="signal peptide" evidence="10">
    <location>
        <begin position="1"/>
        <end position="36"/>
    </location>
</feature>
<comment type="subcellular location">
    <subcellularLocation>
        <location evidence="3 10">Secreted</location>
    </subcellularLocation>
</comment>
<dbReference type="InterPro" id="IPR012334">
    <property type="entry name" value="Pectin_lyas_fold"/>
</dbReference>
<dbReference type="GO" id="GO:0030570">
    <property type="term" value="F:pectate lyase activity"/>
    <property type="evidence" value="ECO:0007669"/>
    <property type="project" value="UniProtKB-UniRule"/>
</dbReference>
<dbReference type="SUPFAM" id="SSF51126">
    <property type="entry name" value="Pectin lyase-like"/>
    <property type="match status" value="1"/>
</dbReference>
<comment type="similarity">
    <text evidence="4 10">Belongs to the polysaccharide lyase 3 family.</text>
</comment>
<dbReference type="GO" id="GO:0045490">
    <property type="term" value="P:pectin catabolic process"/>
    <property type="evidence" value="ECO:0007669"/>
    <property type="project" value="TreeGrafter"/>
</dbReference>
<comment type="cofactor">
    <cofactor evidence="2 10">
        <name>Ca(2+)</name>
        <dbReference type="ChEBI" id="CHEBI:29108"/>
    </cofactor>
</comment>
<dbReference type="Proteomes" id="UP000606194">
    <property type="component" value="Unassembled WGS sequence"/>
</dbReference>
<dbReference type="PANTHER" id="PTHR33407">
    <property type="entry name" value="PECTATE LYASE F-RELATED"/>
    <property type="match status" value="1"/>
</dbReference>
<dbReference type="Pfam" id="PF03211">
    <property type="entry name" value="Pectate_lyase"/>
    <property type="match status" value="1"/>
</dbReference>
<sequence>MTARSPHSGHRRSQNRTPLIAAVAAGVLSLAIAAQAALATDRPQAGGTAAGVRVLAGPQAAGEVQLTATRRVTGVFDGGRTRFTAAGAPAGDGQEEGQDPLFELADGAVLKNVVLGAPAADGVHCLGGCTLENVFWEDVGEDAATFLGESADARYVVNGGGAARAADKVFQFNGAGTLTVRNFEVADFGKLVRSCGNCSKQFRRDVVLENVTATAPGGELVGINGNFGDTARLSGITVLGDPDREIVPCQKFRGVTGGEPEKLDATADGVNCVFGQADIRFG</sequence>